<feature type="domain" description="18S rRNA (guanine(1575)-N(7))-methyltransferase Bud23 C-terminal" evidence="15">
    <location>
        <begin position="201"/>
        <end position="280"/>
    </location>
</feature>
<evidence type="ECO:0000256" key="12">
    <source>
        <dbReference type="ARBA" id="ARBA00074415"/>
    </source>
</evidence>
<dbReference type="PANTHER" id="PTHR12734:SF0">
    <property type="entry name" value="18S RRNA (GUANINE-N(7))-METHYLTRANSFERASE-RELATED"/>
    <property type="match status" value="1"/>
</dbReference>
<evidence type="ECO:0000259" key="15">
    <source>
        <dbReference type="Pfam" id="PF12589"/>
    </source>
</evidence>
<dbReference type="InterPro" id="IPR022238">
    <property type="entry name" value="Bud23_C"/>
</dbReference>
<comment type="similarity">
    <text evidence="3">Belongs to the class I-like SAM-binding methyltransferase superfamily. BUD23/WBSCR22 family.</text>
</comment>
<dbReference type="Pfam" id="PF12589">
    <property type="entry name" value="WBS_methylT"/>
    <property type="match status" value="1"/>
</dbReference>
<dbReference type="SUPFAM" id="SSF53335">
    <property type="entry name" value="S-adenosyl-L-methionine-dependent methyltransferases"/>
    <property type="match status" value="1"/>
</dbReference>
<dbReference type="GO" id="GO:0070476">
    <property type="term" value="P:rRNA (guanine-N7)-methylation"/>
    <property type="evidence" value="ECO:0007669"/>
    <property type="project" value="InterPro"/>
</dbReference>
<dbReference type="InterPro" id="IPR039769">
    <property type="entry name" value="Bud23-like"/>
</dbReference>
<comment type="catalytic activity">
    <reaction evidence="9">
        <text>a guanosine in 18S rRNA + S-adenosyl-L-methionine = an N(7)-methylguanosine in 18S rRNA + S-adenosyl-L-homocysteine</text>
        <dbReference type="Rhea" id="RHEA:54584"/>
        <dbReference type="Rhea" id="RHEA-COMP:13937"/>
        <dbReference type="Rhea" id="RHEA-COMP:13938"/>
        <dbReference type="ChEBI" id="CHEBI:57856"/>
        <dbReference type="ChEBI" id="CHEBI:59789"/>
        <dbReference type="ChEBI" id="CHEBI:74269"/>
        <dbReference type="ChEBI" id="CHEBI:74480"/>
    </reaction>
</comment>
<dbReference type="PANTHER" id="PTHR12734">
    <property type="entry name" value="METHYLTRANSFERASE-RELATED"/>
    <property type="match status" value="1"/>
</dbReference>
<comment type="function">
    <text evidence="10">S-adenosyl-L-methionine-dependent methyltransferase that specifically methylates the N(7) position of a guanine in 18S rRNA. Requires the methyltransferase adapter protein TRM112 for full rRNA methyltransferase activity. Involved in the pre-rRNA processing steps leading to small-subunit rRNA production independently of its RNA-modifying catalytic activity. Important for biogenesis end export of the 40S ribosomal subunit independent on its methyltransferase activity. Locus-specific steroid receptor coactivator. Potentiates transactivation by glucocorticoid (NR3C1), mineralocorticoid (NR3C2), androgen (AR) and progesterone (PGR) receptors. Required for the maintenance of open chromatin at the TSC22D3/GILZ locus to facilitate NR3C1 loading on the response elements. Required for maintenance of dimethylation on histone H3 'Lys-79' (H3K79me2), although direct histone methyltransferase activity is not observed in vitro.</text>
</comment>
<comment type="subcellular location">
    <subcellularLocation>
        <location evidence="2">Cytoplasm</location>
    </subcellularLocation>
    <subcellularLocation>
        <location evidence="1">Nucleus</location>
    </subcellularLocation>
</comment>
<evidence type="ECO:0000256" key="11">
    <source>
        <dbReference type="ARBA" id="ARBA00064164"/>
    </source>
</evidence>
<evidence type="ECO:0000256" key="14">
    <source>
        <dbReference type="ARBA" id="ARBA00081208"/>
    </source>
</evidence>
<dbReference type="Pfam" id="PF13649">
    <property type="entry name" value="Methyltransf_25"/>
    <property type="match status" value="1"/>
</dbReference>
<dbReference type="GO" id="GO:0016435">
    <property type="term" value="F:rRNA (guanine) methyltransferase activity"/>
    <property type="evidence" value="ECO:0007669"/>
    <property type="project" value="InterPro"/>
</dbReference>
<keyword evidence="7" id="KW-0949">S-adenosyl-L-methionine</keyword>
<dbReference type="AlphaFoldDB" id="A0AA35WUJ1"/>
<keyword evidence="18" id="KW-1185">Reference proteome</keyword>
<keyword evidence="5" id="KW-0489">Methyltransferase</keyword>
<dbReference type="GO" id="GO:0005730">
    <property type="term" value="C:nucleolus"/>
    <property type="evidence" value="ECO:0007669"/>
    <property type="project" value="TreeGrafter"/>
</dbReference>
<dbReference type="CDD" id="cd02440">
    <property type="entry name" value="AdoMet_MTases"/>
    <property type="match status" value="1"/>
</dbReference>
<dbReference type="FunFam" id="3.40.50.150:FF:000017">
    <property type="entry name" value="probable 18S rRNA (Guanine-N(7))-methyltransferase"/>
    <property type="match status" value="1"/>
</dbReference>
<comment type="caution">
    <text evidence="17">The sequence shown here is derived from an EMBL/GenBank/DDBJ whole genome shotgun (WGS) entry which is preliminary data.</text>
</comment>
<dbReference type="InterPro" id="IPR029063">
    <property type="entry name" value="SAM-dependent_MTases_sf"/>
</dbReference>
<dbReference type="Proteomes" id="UP001174909">
    <property type="component" value="Unassembled WGS sequence"/>
</dbReference>
<evidence type="ECO:0000256" key="9">
    <source>
        <dbReference type="ARBA" id="ARBA00050374"/>
    </source>
</evidence>
<evidence type="ECO:0000256" key="5">
    <source>
        <dbReference type="ARBA" id="ARBA00022603"/>
    </source>
</evidence>
<keyword evidence="8" id="KW-0539">Nucleus</keyword>
<evidence type="ECO:0000313" key="17">
    <source>
        <dbReference type="EMBL" id="CAI8027190.1"/>
    </source>
</evidence>
<evidence type="ECO:0000256" key="4">
    <source>
        <dbReference type="ARBA" id="ARBA00022490"/>
    </source>
</evidence>
<name>A0AA35WUJ1_GEOBA</name>
<evidence type="ECO:0000259" key="16">
    <source>
        <dbReference type="Pfam" id="PF13649"/>
    </source>
</evidence>
<dbReference type="GO" id="GO:0005737">
    <property type="term" value="C:cytoplasm"/>
    <property type="evidence" value="ECO:0007669"/>
    <property type="project" value="UniProtKB-SubCell"/>
</dbReference>
<accession>A0AA35WUJ1</accession>
<feature type="domain" description="Methyltransferase" evidence="16">
    <location>
        <begin position="54"/>
        <end position="131"/>
    </location>
</feature>
<dbReference type="EMBL" id="CASHTH010002263">
    <property type="protein sequence ID" value="CAI8027190.1"/>
    <property type="molecule type" value="Genomic_DNA"/>
</dbReference>
<sequence>MARRPEHRGPPELFYNEDESRKYTVNSRMIQIQMQMAERALELLALPDDQPSYILDVGCGSGLSGEVLSEAGHCWVGVDISRHMLAVAQEREVEGDLFLHDMGEGLGFRAGTFDGVISVSALQWLCNADRKTQHPPKRLHSFFSSLYACMARGAKAVFQFYPENPDQMELITQQAMRAGFTGGVVIDYPNSTRAKKIFLCLFSGGAPSSLPKALGVDAVEGSREDQASFIGARRSLKRKGRGRVPIKSREWILEKKERAKRQGMTYVKLNSKYTGRKRKPRF</sequence>
<dbReference type="Gene3D" id="3.40.50.150">
    <property type="entry name" value="Vaccinia Virus protein VP39"/>
    <property type="match status" value="1"/>
</dbReference>
<evidence type="ECO:0000256" key="10">
    <source>
        <dbReference type="ARBA" id="ARBA00059355"/>
    </source>
</evidence>
<reference evidence="17" key="1">
    <citation type="submission" date="2023-03" db="EMBL/GenBank/DDBJ databases">
        <authorList>
            <person name="Steffen K."/>
            <person name="Cardenas P."/>
        </authorList>
    </citation>
    <scope>NUCLEOTIDE SEQUENCE</scope>
</reference>
<keyword evidence="6" id="KW-0808">Transferase</keyword>
<evidence type="ECO:0000313" key="18">
    <source>
        <dbReference type="Proteomes" id="UP001174909"/>
    </source>
</evidence>
<evidence type="ECO:0000256" key="3">
    <source>
        <dbReference type="ARBA" id="ARBA00005547"/>
    </source>
</evidence>
<evidence type="ECO:0000256" key="6">
    <source>
        <dbReference type="ARBA" id="ARBA00022679"/>
    </source>
</evidence>
<evidence type="ECO:0000256" key="7">
    <source>
        <dbReference type="ARBA" id="ARBA00022691"/>
    </source>
</evidence>
<organism evidence="17 18">
    <name type="scientific">Geodia barretti</name>
    <name type="common">Barrett's horny sponge</name>
    <dbReference type="NCBI Taxonomy" id="519541"/>
    <lineage>
        <taxon>Eukaryota</taxon>
        <taxon>Metazoa</taxon>
        <taxon>Porifera</taxon>
        <taxon>Demospongiae</taxon>
        <taxon>Heteroscleromorpha</taxon>
        <taxon>Tetractinellida</taxon>
        <taxon>Astrophorina</taxon>
        <taxon>Geodiidae</taxon>
        <taxon>Geodia</taxon>
    </lineage>
</organism>
<evidence type="ECO:0000256" key="1">
    <source>
        <dbReference type="ARBA" id="ARBA00004123"/>
    </source>
</evidence>
<evidence type="ECO:0000256" key="13">
    <source>
        <dbReference type="ARBA" id="ARBA00075516"/>
    </source>
</evidence>
<evidence type="ECO:0000256" key="8">
    <source>
        <dbReference type="ARBA" id="ARBA00023242"/>
    </source>
</evidence>
<keyword evidence="4" id="KW-0963">Cytoplasm</keyword>
<gene>
    <name evidence="17" type="ORF">GBAR_LOCUS15566</name>
</gene>
<comment type="subunit">
    <text evidence="11">Heterodimer with TRMT112; this heterodimerization is necessary for the metabolic stability and activity of the catalytic subunit BUD23. Interacts with GRIP1.</text>
</comment>
<proteinExistence type="inferred from homology"/>
<dbReference type="InterPro" id="IPR041698">
    <property type="entry name" value="Methyltransf_25"/>
</dbReference>
<protein>
    <recommendedName>
        <fullName evidence="12">18S rRNA (guanine-N(7))-methyltransferase</fullName>
    </recommendedName>
    <alternativeName>
        <fullName evidence="14">Bud site selection protein 23 homolog</fullName>
    </alternativeName>
    <alternativeName>
        <fullName evidence="13">rRNA methyltransferase and ribosome maturation factor</fullName>
    </alternativeName>
</protein>
<evidence type="ECO:0000256" key="2">
    <source>
        <dbReference type="ARBA" id="ARBA00004496"/>
    </source>
</evidence>